<dbReference type="GO" id="GO:0016747">
    <property type="term" value="F:acyltransferase activity, transferring groups other than amino-acyl groups"/>
    <property type="evidence" value="ECO:0007669"/>
    <property type="project" value="InterPro"/>
</dbReference>
<evidence type="ECO:0000313" key="2">
    <source>
        <dbReference type="EMBL" id="QKM60960.1"/>
    </source>
</evidence>
<dbReference type="SUPFAM" id="SSF55729">
    <property type="entry name" value="Acyl-CoA N-acyltransferases (Nat)"/>
    <property type="match status" value="1"/>
</dbReference>
<keyword evidence="3" id="KW-1185">Reference proteome</keyword>
<reference evidence="2 3" key="1">
    <citation type="submission" date="2018-04" db="EMBL/GenBank/DDBJ databases">
        <title>Polynucleobacter sp. UK-Long2-W17 genome.</title>
        <authorList>
            <person name="Hahn M.W."/>
        </authorList>
    </citation>
    <scope>NUCLEOTIDE SEQUENCE [LARGE SCALE GENOMIC DNA]</scope>
    <source>
        <strain evidence="2 3">UK-Long2-W17</strain>
    </source>
</reference>
<dbReference type="KEGG" id="pard:DN92_07945"/>
<evidence type="ECO:0000259" key="1">
    <source>
        <dbReference type="PROSITE" id="PS51186"/>
    </source>
</evidence>
<organism evidence="2 3">
    <name type="scientific">Polynucleobacter arcticus</name>
    <dbReference type="NCBI Taxonomy" id="1743165"/>
    <lineage>
        <taxon>Bacteria</taxon>
        <taxon>Pseudomonadati</taxon>
        <taxon>Pseudomonadota</taxon>
        <taxon>Betaproteobacteria</taxon>
        <taxon>Burkholderiales</taxon>
        <taxon>Burkholderiaceae</taxon>
        <taxon>Polynucleobacter</taxon>
    </lineage>
</organism>
<dbReference type="PROSITE" id="PS51186">
    <property type="entry name" value="GNAT"/>
    <property type="match status" value="1"/>
</dbReference>
<dbReference type="RefSeq" id="WP_173960724.1">
    <property type="nucleotide sequence ID" value="NZ_CBCSCC010000004.1"/>
</dbReference>
<dbReference type="CDD" id="cd04301">
    <property type="entry name" value="NAT_SF"/>
    <property type="match status" value="1"/>
</dbReference>
<sequence>MDDTISPEITTLALEDIPHLIECVRRCYGDSYPNPIMYDAAKLTDAIVTKKIHSIVAKLGNNQIIGHCALTFNGSENASPEAGKMMVDPNYRGHHIAELIAKKRIEIAQSLGLPGFWTECVTNHPYSQHEMIAFNAKETGLFIGDVPTTIAMQGLQNFSDTRMSLLAFYLPLKDRPHNIYVPSQHTEHLNALLTSVNLQRTISNVSTPGIGKTKLRTEIDSKDQVANISVDYIGADLIASVKTELQKLESLNIASVYLDLPITQNAAAHAYIELEGLGFFWGSWIPHFSTKGDILRLQKIYQTVNVNEIICAREQGEEVKKFVISEWERVSKK</sequence>
<proteinExistence type="predicted"/>
<dbReference type="Gene3D" id="3.40.630.30">
    <property type="match status" value="1"/>
</dbReference>
<dbReference type="Proteomes" id="UP000501090">
    <property type="component" value="Chromosome"/>
</dbReference>
<dbReference type="AlphaFoldDB" id="A0A6M9PDY3"/>
<gene>
    <name evidence="2" type="ORF">DN92_07945</name>
</gene>
<feature type="domain" description="N-acetyltransferase" evidence="1">
    <location>
        <begin position="7"/>
        <end position="175"/>
    </location>
</feature>
<dbReference type="InterPro" id="IPR000182">
    <property type="entry name" value="GNAT_dom"/>
</dbReference>
<accession>A0A6M9PDY3</accession>
<dbReference type="Pfam" id="PF00583">
    <property type="entry name" value="Acetyltransf_1"/>
    <property type="match status" value="1"/>
</dbReference>
<dbReference type="InterPro" id="IPR016181">
    <property type="entry name" value="Acyl_CoA_acyltransferase"/>
</dbReference>
<name>A0A6M9PDY3_9BURK</name>
<dbReference type="EMBL" id="CP028940">
    <property type="protein sequence ID" value="QKM60960.1"/>
    <property type="molecule type" value="Genomic_DNA"/>
</dbReference>
<protein>
    <recommendedName>
        <fullName evidence="1">N-acetyltransferase domain-containing protein</fullName>
    </recommendedName>
</protein>
<evidence type="ECO:0000313" key="3">
    <source>
        <dbReference type="Proteomes" id="UP000501090"/>
    </source>
</evidence>